<dbReference type="EMBL" id="OY288114">
    <property type="protein sequence ID" value="CAJ0864712.1"/>
    <property type="molecule type" value="Genomic_DNA"/>
</dbReference>
<evidence type="ECO:0000256" key="1">
    <source>
        <dbReference type="ARBA" id="ARBA00022801"/>
    </source>
</evidence>
<dbReference type="GO" id="GO:0016787">
    <property type="term" value="F:hydrolase activity"/>
    <property type="evidence" value="ECO:0007669"/>
    <property type="project" value="UniProtKB-KW"/>
</dbReference>
<reference evidence="6" key="1">
    <citation type="submission" date="2023-07" db="EMBL/GenBank/DDBJ databases">
        <authorList>
            <person name="Pelsma A.J. K."/>
        </authorList>
    </citation>
    <scope>NUCLEOTIDE SEQUENCE</scope>
</reference>
<dbReference type="Pfam" id="PF01734">
    <property type="entry name" value="Patatin"/>
    <property type="match status" value="1"/>
</dbReference>
<keyword evidence="3" id="KW-0443">Lipid metabolism</keyword>
<evidence type="ECO:0000256" key="2">
    <source>
        <dbReference type="ARBA" id="ARBA00022963"/>
    </source>
</evidence>
<keyword evidence="1" id="KW-0378">Hydrolase</keyword>
<dbReference type="InterPro" id="IPR016035">
    <property type="entry name" value="Acyl_Trfase/lysoPLipase"/>
</dbReference>
<dbReference type="InterPro" id="IPR002641">
    <property type="entry name" value="PNPLA_dom"/>
</dbReference>
<sequence length="291" mass="30425">MSAGRTAFVLAGGGSLGAVQVGMLQALLAAGEQPDFLVGSSVGALNACYLAAYPNLTGVEQLVKIWTGLRRSDIFPLSLATAFAVMSRRDYVVDPEPLRRLVSGALPFSRLEEAPLPVHLVATDMQGVAALLSRGPAVDAIMASAAVPGVFPAVEIDGAALMDGAVAANTPLGAAATLGARRIVILPTGYACDLLAPPAGAVARALHAITLLIAWQLIRDIERLSPEVELRLVPALCPLDVSPYDFTRAASLIERARGSTEKWIAEGGLETPASPVQLAPHHHHHAQEIRH</sequence>
<evidence type="ECO:0000313" key="6">
    <source>
        <dbReference type="EMBL" id="CAJ0864712.1"/>
    </source>
</evidence>
<name>A0AA48R9K8_9ZZZZ</name>
<proteinExistence type="predicted"/>
<dbReference type="GO" id="GO:0016042">
    <property type="term" value="P:lipid catabolic process"/>
    <property type="evidence" value="ECO:0007669"/>
    <property type="project" value="UniProtKB-KW"/>
</dbReference>
<gene>
    <name evidence="6" type="ORF">AMST5_01700</name>
</gene>
<feature type="region of interest" description="Disordered" evidence="4">
    <location>
        <begin position="272"/>
        <end position="291"/>
    </location>
</feature>
<dbReference type="Gene3D" id="3.40.1090.10">
    <property type="entry name" value="Cytosolic phospholipase A2 catalytic domain"/>
    <property type="match status" value="2"/>
</dbReference>
<dbReference type="AlphaFoldDB" id="A0AA48R9K8"/>
<dbReference type="InterPro" id="IPR050301">
    <property type="entry name" value="NTE"/>
</dbReference>
<evidence type="ECO:0000259" key="5">
    <source>
        <dbReference type="PROSITE" id="PS51635"/>
    </source>
</evidence>
<keyword evidence="2" id="KW-0442">Lipid degradation</keyword>
<dbReference type="PANTHER" id="PTHR14226:SF57">
    <property type="entry name" value="BLR7027 PROTEIN"/>
    <property type="match status" value="1"/>
</dbReference>
<organism evidence="6">
    <name type="scientific">freshwater sediment metagenome</name>
    <dbReference type="NCBI Taxonomy" id="556182"/>
    <lineage>
        <taxon>unclassified sequences</taxon>
        <taxon>metagenomes</taxon>
        <taxon>ecological metagenomes</taxon>
    </lineage>
</organism>
<feature type="domain" description="PNPLA" evidence="5">
    <location>
        <begin position="8"/>
        <end position="176"/>
    </location>
</feature>
<accession>A0AA48R9K8</accession>
<dbReference type="SUPFAM" id="SSF52151">
    <property type="entry name" value="FabD/lysophospholipase-like"/>
    <property type="match status" value="1"/>
</dbReference>
<protein>
    <recommendedName>
        <fullName evidence="5">PNPLA domain-containing protein</fullName>
    </recommendedName>
</protein>
<dbReference type="PROSITE" id="PS51635">
    <property type="entry name" value="PNPLA"/>
    <property type="match status" value="1"/>
</dbReference>
<dbReference type="CDD" id="cd07209">
    <property type="entry name" value="Pat_hypo_Ecoli_Z1214_like"/>
    <property type="match status" value="1"/>
</dbReference>
<dbReference type="PANTHER" id="PTHR14226">
    <property type="entry name" value="NEUROPATHY TARGET ESTERASE/SWISS CHEESE D.MELANOGASTER"/>
    <property type="match status" value="1"/>
</dbReference>
<evidence type="ECO:0000256" key="4">
    <source>
        <dbReference type="SAM" id="MobiDB-lite"/>
    </source>
</evidence>
<evidence type="ECO:0000256" key="3">
    <source>
        <dbReference type="ARBA" id="ARBA00023098"/>
    </source>
</evidence>